<dbReference type="InterPro" id="IPR013786">
    <property type="entry name" value="AcylCoA_DH/ox_N"/>
</dbReference>
<dbReference type="InterPro" id="IPR009075">
    <property type="entry name" value="AcylCo_DH/oxidase_C"/>
</dbReference>
<keyword evidence="4 6" id="KW-0274">FAD</keyword>
<accession>A0A523W5P9</accession>
<comment type="similarity">
    <text evidence="2 6">Belongs to the acyl-CoA dehydrogenase family.</text>
</comment>
<dbReference type="InterPro" id="IPR046373">
    <property type="entry name" value="Acyl-CoA_Oxase/DH_mid-dom_sf"/>
</dbReference>
<dbReference type="Gene3D" id="1.10.540.10">
    <property type="entry name" value="Acyl-CoA dehydrogenase/oxidase, N-terminal domain"/>
    <property type="match status" value="1"/>
</dbReference>
<dbReference type="Pfam" id="PF02771">
    <property type="entry name" value="Acyl-CoA_dh_N"/>
    <property type="match status" value="1"/>
</dbReference>
<evidence type="ECO:0000256" key="2">
    <source>
        <dbReference type="ARBA" id="ARBA00009347"/>
    </source>
</evidence>
<dbReference type="Proteomes" id="UP000319130">
    <property type="component" value="Unassembled WGS sequence"/>
</dbReference>
<dbReference type="Gene3D" id="1.20.140.10">
    <property type="entry name" value="Butyryl-CoA Dehydrogenase, subunit A, domain 3"/>
    <property type="match status" value="1"/>
</dbReference>
<gene>
    <name evidence="10" type="ORF">E3J48_04410</name>
</gene>
<reference evidence="10 11" key="1">
    <citation type="submission" date="2019-03" db="EMBL/GenBank/DDBJ databases">
        <title>Metabolic potential of uncultured bacteria and archaea associated with petroleum seepage in deep-sea sediments.</title>
        <authorList>
            <person name="Dong X."/>
            <person name="Hubert C."/>
        </authorList>
    </citation>
    <scope>NUCLEOTIDE SEQUENCE [LARGE SCALE GENOMIC DNA]</scope>
    <source>
        <strain evidence="10">E29_bin52</strain>
    </source>
</reference>
<dbReference type="Pfam" id="PF02770">
    <property type="entry name" value="Acyl-CoA_dh_M"/>
    <property type="match status" value="1"/>
</dbReference>
<keyword evidence="3 6" id="KW-0285">Flavoprotein</keyword>
<protein>
    <submittedName>
        <fullName evidence="10">Acyl-CoA dehydrogenase</fullName>
    </submittedName>
</protein>
<keyword evidence="5 6" id="KW-0560">Oxidoreductase</keyword>
<comment type="caution">
    <text evidence="10">The sequence shown here is derived from an EMBL/GenBank/DDBJ whole genome shotgun (WGS) entry which is preliminary data.</text>
</comment>
<dbReference type="Gene3D" id="2.40.110.10">
    <property type="entry name" value="Butyryl-CoA Dehydrogenase, subunit A, domain 2"/>
    <property type="match status" value="1"/>
</dbReference>
<evidence type="ECO:0000259" key="7">
    <source>
        <dbReference type="Pfam" id="PF00441"/>
    </source>
</evidence>
<proteinExistence type="inferred from homology"/>
<dbReference type="EMBL" id="SOIZ01000193">
    <property type="protein sequence ID" value="TET62301.1"/>
    <property type="molecule type" value="Genomic_DNA"/>
</dbReference>
<dbReference type="AlphaFoldDB" id="A0A523W5P9"/>
<evidence type="ECO:0000256" key="5">
    <source>
        <dbReference type="ARBA" id="ARBA00023002"/>
    </source>
</evidence>
<dbReference type="InterPro" id="IPR036250">
    <property type="entry name" value="AcylCo_DH-like_C"/>
</dbReference>
<evidence type="ECO:0000256" key="1">
    <source>
        <dbReference type="ARBA" id="ARBA00001974"/>
    </source>
</evidence>
<feature type="domain" description="Acyl-CoA dehydrogenase/oxidase N-terminal" evidence="9">
    <location>
        <begin position="6"/>
        <end position="118"/>
    </location>
</feature>
<feature type="domain" description="Acyl-CoA oxidase/dehydrogenase middle" evidence="8">
    <location>
        <begin position="123"/>
        <end position="220"/>
    </location>
</feature>
<evidence type="ECO:0000313" key="10">
    <source>
        <dbReference type="EMBL" id="TET62301.1"/>
    </source>
</evidence>
<evidence type="ECO:0000259" key="8">
    <source>
        <dbReference type="Pfam" id="PF02770"/>
    </source>
</evidence>
<dbReference type="GO" id="GO:0003995">
    <property type="term" value="F:acyl-CoA dehydrogenase activity"/>
    <property type="evidence" value="ECO:0007669"/>
    <property type="project" value="TreeGrafter"/>
</dbReference>
<dbReference type="SUPFAM" id="SSF47203">
    <property type="entry name" value="Acyl-CoA dehydrogenase C-terminal domain-like"/>
    <property type="match status" value="1"/>
</dbReference>
<sequence length="431" mass="48752">MDFSLNEEQEKIKKEARAFLEKECPESFVREMEEDDEGFSPELWGKMADLGWLGIVYPEQYGGKGGSFTDLSVIYEEMGRAMLPSPHLSTVVLCGLAILEAGTEEQKADLLPKIAKGDLILSLALTEPESSWDGKAWESEGVTVRATPDGDDYIIDGTKLFVHDAHIADYLLCVTRTRDGEKPDDGVTLFFVDAKDPGISYEILETTAGDKQSEVTFNKVKVPKKNIIGALHGGWPPLEKVMKKGAVLLCAEMVGAGQRVLEITVDYAKARIQFDMPIGINQYVQDHCVFLLSEVDSSRWLTYQAVWKLNEDLPCDMEVAMAKAWTSDSHERACWRGHQVLAGVGYTVDTGALPLYSRRAKTKQLYLGDSDFYLEKVVQQVEKWPAPEKFRGKALGIFDVPKEKQIPYWQPWRERWEEIEKRKEERRKKKG</sequence>
<name>A0A523W5P9_UNCAE</name>
<dbReference type="PANTHER" id="PTHR43884:SF20">
    <property type="entry name" value="ACYL-COA DEHYDROGENASE FADE28"/>
    <property type="match status" value="1"/>
</dbReference>
<dbReference type="PANTHER" id="PTHR43884">
    <property type="entry name" value="ACYL-COA DEHYDROGENASE"/>
    <property type="match status" value="1"/>
</dbReference>
<evidence type="ECO:0000313" key="11">
    <source>
        <dbReference type="Proteomes" id="UP000319130"/>
    </source>
</evidence>
<dbReference type="InterPro" id="IPR037069">
    <property type="entry name" value="AcylCoA_DH/ox_N_sf"/>
</dbReference>
<evidence type="ECO:0000256" key="3">
    <source>
        <dbReference type="ARBA" id="ARBA00022630"/>
    </source>
</evidence>
<evidence type="ECO:0000256" key="4">
    <source>
        <dbReference type="ARBA" id="ARBA00022827"/>
    </source>
</evidence>
<dbReference type="Pfam" id="PF00441">
    <property type="entry name" value="Acyl-CoA_dh_1"/>
    <property type="match status" value="1"/>
</dbReference>
<comment type="cofactor">
    <cofactor evidence="1 6">
        <name>FAD</name>
        <dbReference type="ChEBI" id="CHEBI:57692"/>
    </cofactor>
</comment>
<evidence type="ECO:0000259" key="9">
    <source>
        <dbReference type="Pfam" id="PF02771"/>
    </source>
</evidence>
<organism evidence="10 11">
    <name type="scientific">Aerophobetes bacterium</name>
    <dbReference type="NCBI Taxonomy" id="2030807"/>
    <lineage>
        <taxon>Bacteria</taxon>
        <taxon>Candidatus Aerophobota</taxon>
    </lineage>
</organism>
<evidence type="ECO:0000256" key="6">
    <source>
        <dbReference type="RuleBase" id="RU362125"/>
    </source>
</evidence>
<dbReference type="InterPro" id="IPR006091">
    <property type="entry name" value="Acyl-CoA_Oxase/DH_mid-dom"/>
</dbReference>
<dbReference type="GO" id="GO:0050660">
    <property type="term" value="F:flavin adenine dinucleotide binding"/>
    <property type="evidence" value="ECO:0007669"/>
    <property type="project" value="InterPro"/>
</dbReference>
<dbReference type="SUPFAM" id="SSF56645">
    <property type="entry name" value="Acyl-CoA dehydrogenase NM domain-like"/>
    <property type="match status" value="1"/>
</dbReference>
<feature type="domain" description="Acyl-CoA dehydrogenase/oxidase C-terminal" evidence="7">
    <location>
        <begin position="233"/>
        <end position="379"/>
    </location>
</feature>
<dbReference type="CDD" id="cd00567">
    <property type="entry name" value="ACAD"/>
    <property type="match status" value="1"/>
</dbReference>
<dbReference type="InterPro" id="IPR009100">
    <property type="entry name" value="AcylCoA_DH/oxidase_NM_dom_sf"/>
</dbReference>